<evidence type="ECO:0000313" key="4">
    <source>
        <dbReference type="EMBL" id="PQQ65941.1"/>
    </source>
</evidence>
<dbReference type="InterPro" id="IPR001670">
    <property type="entry name" value="ADH_Fe/GldA"/>
</dbReference>
<dbReference type="AlphaFoldDB" id="A0A2S8R821"/>
<evidence type="ECO:0000259" key="3">
    <source>
        <dbReference type="Pfam" id="PF25137"/>
    </source>
</evidence>
<dbReference type="FunFam" id="3.40.50.1970:FF:000003">
    <property type="entry name" value="Alcohol dehydrogenase, iron-containing"/>
    <property type="match status" value="1"/>
</dbReference>
<evidence type="ECO:0000313" key="5">
    <source>
        <dbReference type="Proteomes" id="UP000239720"/>
    </source>
</evidence>
<dbReference type="Gene3D" id="3.40.50.1970">
    <property type="match status" value="1"/>
</dbReference>
<reference evidence="4 5" key="1">
    <citation type="journal article" date="2018" name="Syst. Appl. Microbiol.">
        <title>Characterization and high-quality draft genome sequence of Herbivorax saccincola A7, an anaerobic, alkaliphilic, thermophilic, cellulolytic, and xylanolytic bacterium.</title>
        <authorList>
            <person name="Aikawa S."/>
            <person name="Baramee S."/>
            <person name="Sermsathanaswadi J."/>
            <person name="Thianheng P."/>
            <person name="Tachaapaikoon C."/>
            <person name="Shikata A."/>
            <person name="Waeonukul R."/>
            <person name="Pason P."/>
            <person name="Ratanakhanokchai K."/>
            <person name="Kosugi A."/>
        </authorList>
    </citation>
    <scope>NUCLEOTIDE SEQUENCE [LARGE SCALE GENOMIC DNA]</scope>
    <source>
        <strain evidence="4 5">A7</strain>
    </source>
</reference>
<dbReference type="Gene3D" id="1.20.1090.10">
    <property type="entry name" value="Dehydroquinate synthase-like - alpha domain"/>
    <property type="match status" value="1"/>
</dbReference>
<evidence type="ECO:0000256" key="1">
    <source>
        <dbReference type="ARBA" id="ARBA00023002"/>
    </source>
</evidence>
<dbReference type="CDD" id="cd08185">
    <property type="entry name" value="Fe-ADH-like"/>
    <property type="match status" value="1"/>
</dbReference>
<sequence length="389" mass="42062">MKAFNYYAPTEIIFGCGRVKEIGSIAAQYGKKALLVTVPEFPAVKELYAKVKESLIENGLEVVHFDGVIPNPTTDIVTEGANMAKSAGVDLVIGLGGGSSMDTAKAIAVEATHPGTAWDYNCHTEGPTSATLPIIAIGTTAGTGSQCTQCAVITKTSDQDKSAIWHRNIFPKVAIVDPEVTATMPKSVTAQTGFDAFCHNFEAYLSVNTSPLVELMAVEAIKIIKEYLPKALEDPNDMEARSKMAWADTLGGLTNSNAGVTLPHGLGMQVGGHAPHVSHGQALAIIYPQFTRYTYAWAVEKFAKVGRILNPSLNELSDEEAAKESCVAIDDFLKKIGLWIGFKDVNVTKEQIRQIADDGQVLGDYLNNPRVATIDEMYEILMNCYQRKE</sequence>
<feature type="domain" description="Fe-containing alcohol dehydrogenase-like C-terminal" evidence="3">
    <location>
        <begin position="189"/>
        <end position="383"/>
    </location>
</feature>
<dbReference type="GO" id="GO:0004022">
    <property type="term" value="F:alcohol dehydrogenase (NAD+) activity"/>
    <property type="evidence" value="ECO:0007669"/>
    <property type="project" value="UniProtKB-ARBA"/>
</dbReference>
<dbReference type="InterPro" id="IPR018211">
    <property type="entry name" value="ADH_Fe_CS"/>
</dbReference>
<dbReference type="InterPro" id="IPR039697">
    <property type="entry name" value="Alcohol_dehydrogenase_Fe"/>
</dbReference>
<gene>
    <name evidence="4" type="ORF">B9R14_03610</name>
</gene>
<protein>
    <submittedName>
        <fullName evidence="4">Alcohol dehydrogenase</fullName>
    </submittedName>
</protein>
<dbReference type="InterPro" id="IPR056798">
    <property type="entry name" value="ADH_Fe_C"/>
</dbReference>
<dbReference type="Proteomes" id="UP000239720">
    <property type="component" value="Unassembled WGS sequence"/>
</dbReference>
<dbReference type="PANTHER" id="PTHR11496:SF104">
    <property type="entry name" value="3-DEOXY-ALPHA-D-MANNO-OCTULOSONATE 8-OXIDASE"/>
    <property type="match status" value="1"/>
</dbReference>
<dbReference type="RefSeq" id="WP_105367637.1">
    <property type="nucleotide sequence ID" value="NZ_NEMB01000003.1"/>
</dbReference>
<proteinExistence type="predicted"/>
<accession>A0A2S8R821</accession>
<organism evidence="4 5">
    <name type="scientific">Acetivibrio saccincola</name>
    <dbReference type="NCBI Taxonomy" id="1677857"/>
    <lineage>
        <taxon>Bacteria</taxon>
        <taxon>Bacillati</taxon>
        <taxon>Bacillota</taxon>
        <taxon>Clostridia</taxon>
        <taxon>Eubacteriales</taxon>
        <taxon>Oscillospiraceae</taxon>
        <taxon>Acetivibrio</taxon>
    </lineage>
</organism>
<evidence type="ECO:0000259" key="2">
    <source>
        <dbReference type="Pfam" id="PF00465"/>
    </source>
</evidence>
<dbReference type="EMBL" id="NEMB01000003">
    <property type="protein sequence ID" value="PQQ65941.1"/>
    <property type="molecule type" value="Genomic_DNA"/>
</dbReference>
<name>A0A2S8R821_9FIRM</name>
<dbReference type="PROSITE" id="PS00913">
    <property type="entry name" value="ADH_IRON_1"/>
    <property type="match status" value="1"/>
</dbReference>
<dbReference type="Pfam" id="PF25137">
    <property type="entry name" value="ADH_Fe_C"/>
    <property type="match status" value="1"/>
</dbReference>
<dbReference type="SUPFAM" id="SSF56796">
    <property type="entry name" value="Dehydroquinate synthase-like"/>
    <property type="match status" value="1"/>
</dbReference>
<dbReference type="GO" id="GO:0046872">
    <property type="term" value="F:metal ion binding"/>
    <property type="evidence" value="ECO:0007669"/>
    <property type="project" value="InterPro"/>
</dbReference>
<feature type="domain" description="Alcohol dehydrogenase iron-type/glycerol dehydrogenase GldA" evidence="2">
    <location>
        <begin position="9"/>
        <end position="178"/>
    </location>
</feature>
<dbReference type="Pfam" id="PF00465">
    <property type="entry name" value="Fe-ADH"/>
    <property type="match status" value="1"/>
</dbReference>
<dbReference type="OrthoDB" id="5445534at2"/>
<comment type="caution">
    <text evidence="4">The sequence shown here is derived from an EMBL/GenBank/DDBJ whole genome shotgun (WGS) entry which is preliminary data.</text>
</comment>
<keyword evidence="1" id="KW-0560">Oxidoreductase</keyword>
<dbReference type="PANTHER" id="PTHR11496">
    <property type="entry name" value="ALCOHOL DEHYDROGENASE"/>
    <property type="match status" value="1"/>
</dbReference>